<feature type="transmembrane region" description="Helical" evidence="19">
    <location>
        <begin position="37"/>
        <end position="55"/>
    </location>
</feature>
<comment type="cofactor">
    <cofactor evidence="18">
        <name>Mg(2+)</name>
        <dbReference type="ChEBI" id="CHEBI:18420"/>
    </cofactor>
    <text evidence="18">Mn(2+), Zn(2+), Cd(2+) and Co(2+) support activity to lesser extents.</text>
</comment>
<evidence type="ECO:0000256" key="19">
    <source>
        <dbReference type="SAM" id="Phobius"/>
    </source>
</evidence>
<keyword evidence="10 19" id="KW-1133">Transmembrane helix</keyword>
<dbReference type="Gene3D" id="1.10.287.3610">
    <property type="match status" value="1"/>
</dbReference>
<evidence type="ECO:0000256" key="18">
    <source>
        <dbReference type="PIRSR" id="PIRSR600829-4"/>
    </source>
</evidence>
<feature type="binding site" evidence="18">
    <location>
        <position position="34"/>
    </location>
    <ligand>
        <name>a divalent metal cation</name>
        <dbReference type="ChEBI" id="CHEBI:60240"/>
    </ligand>
</feature>
<keyword evidence="6 19" id="KW-0812">Transmembrane</keyword>
<dbReference type="EMBL" id="MIJY01000046">
    <property type="protein sequence ID" value="OEG08666.1"/>
    <property type="molecule type" value="Genomic_DNA"/>
</dbReference>
<evidence type="ECO:0000256" key="14">
    <source>
        <dbReference type="ARBA" id="ARBA00023264"/>
    </source>
</evidence>
<gene>
    <name evidence="20" type="ORF">BCR25_12040</name>
</gene>
<evidence type="ECO:0000256" key="8">
    <source>
        <dbReference type="ARBA" id="ARBA00022777"/>
    </source>
</evidence>
<comment type="caution">
    <text evidence="20">The sequence shown here is derived from an EMBL/GenBank/DDBJ whole genome shotgun (WGS) entry which is preliminary data.</text>
</comment>
<feature type="binding site" evidence="17">
    <location>
        <begin position="101"/>
        <end position="102"/>
    </location>
    <ligand>
        <name>ATP</name>
        <dbReference type="ChEBI" id="CHEBI:30616"/>
    </ligand>
</feature>
<keyword evidence="18" id="KW-0460">Magnesium</keyword>
<evidence type="ECO:0000256" key="15">
    <source>
        <dbReference type="PIRSR" id="PIRSR600829-1"/>
    </source>
</evidence>
<evidence type="ECO:0000256" key="5">
    <source>
        <dbReference type="ARBA" id="ARBA00022679"/>
    </source>
</evidence>
<dbReference type="Proteomes" id="UP000095094">
    <property type="component" value="Unassembled WGS sequence"/>
</dbReference>
<dbReference type="InterPro" id="IPR000829">
    <property type="entry name" value="DAGK"/>
</dbReference>
<keyword evidence="9 17" id="KW-0067">ATP-binding</keyword>
<evidence type="ECO:0000256" key="10">
    <source>
        <dbReference type="ARBA" id="ARBA00022989"/>
    </source>
</evidence>
<protein>
    <submittedName>
        <fullName evidence="20">UDP kinase</fullName>
    </submittedName>
</protein>
<feature type="binding site" evidence="17">
    <location>
        <position position="34"/>
    </location>
    <ligand>
        <name>ATP</name>
        <dbReference type="ChEBI" id="CHEBI:30616"/>
    </ligand>
</feature>
<dbReference type="GO" id="GO:0046872">
    <property type="term" value="F:metal ion binding"/>
    <property type="evidence" value="ECO:0007669"/>
    <property type="project" value="UniProtKB-KW"/>
</dbReference>
<dbReference type="Pfam" id="PF01219">
    <property type="entry name" value="DAGK_prokar"/>
    <property type="match status" value="1"/>
</dbReference>
<dbReference type="AlphaFoldDB" id="A0A1E5G7I8"/>
<dbReference type="GO" id="GO:0005524">
    <property type="term" value="F:ATP binding"/>
    <property type="evidence" value="ECO:0007669"/>
    <property type="project" value="UniProtKB-KW"/>
</dbReference>
<dbReference type="GO" id="GO:0005886">
    <property type="term" value="C:plasma membrane"/>
    <property type="evidence" value="ECO:0007669"/>
    <property type="project" value="UniProtKB-SubCell"/>
</dbReference>
<dbReference type="InterPro" id="IPR033717">
    <property type="entry name" value="UDPK"/>
</dbReference>
<feature type="transmembrane region" description="Helical" evidence="19">
    <location>
        <begin position="102"/>
        <end position="124"/>
    </location>
</feature>
<keyword evidence="7 17" id="KW-0547">Nucleotide-binding</keyword>
<dbReference type="GO" id="GO:0008654">
    <property type="term" value="P:phospholipid biosynthetic process"/>
    <property type="evidence" value="ECO:0007669"/>
    <property type="project" value="UniProtKB-KW"/>
</dbReference>
<dbReference type="CDD" id="cd14265">
    <property type="entry name" value="UDPK_IM_like"/>
    <property type="match status" value="1"/>
</dbReference>
<keyword evidence="11" id="KW-0443">Lipid metabolism</keyword>
<keyword evidence="18" id="KW-0479">Metal-binding</keyword>
<evidence type="ECO:0000256" key="7">
    <source>
        <dbReference type="ARBA" id="ARBA00022741"/>
    </source>
</evidence>
<dbReference type="InterPro" id="IPR036945">
    <property type="entry name" value="DAGK_sf"/>
</dbReference>
<keyword evidence="4" id="KW-0444">Lipid biosynthesis</keyword>
<dbReference type="OrthoDB" id="9789934at2"/>
<feature type="transmembrane region" description="Helical" evidence="19">
    <location>
        <begin position="61"/>
        <end position="81"/>
    </location>
</feature>
<organism evidence="20 21">
    <name type="scientific">Enterococcus termitis</name>
    <dbReference type="NCBI Taxonomy" id="332950"/>
    <lineage>
        <taxon>Bacteria</taxon>
        <taxon>Bacillati</taxon>
        <taxon>Bacillota</taxon>
        <taxon>Bacilli</taxon>
        <taxon>Lactobacillales</taxon>
        <taxon>Enterococcaceae</taxon>
        <taxon>Enterococcus</taxon>
    </lineage>
</organism>
<keyword evidence="8 20" id="KW-0418">Kinase</keyword>
<evidence type="ECO:0000256" key="1">
    <source>
        <dbReference type="ARBA" id="ARBA00004651"/>
    </source>
</evidence>
<keyword evidence="12 19" id="KW-0472">Membrane</keyword>
<evidence type="ECO:0000256" key="11">
    <source>
        <dbReference type="ARBA" id="ARBA00023098"/>
    </source>
</evidence>
<comment type="similarity">
    <text evidence="2">Belongs to the bacterial diacylglycerol kinase family.</text>
</comment>
<evidence type="ECO:0000256" key="16">
    <source>
        <dbReference type="PIRSR" id="PIRSR600829-2"/>
    </source>
</evidence>
<evidence type="ECO:0000313" key="21">
    <source>
        <dbReference type="Proteomes" id="UP000095094"/>
    </source>
</evidence>
<name>A0A1E5G7I8_9ENTE</name>
<reference evidence="21" key="1">
    <citation type="submission" date="2016-09" db="EMBL/GenBank/DDBJ databases">
        <authorList>
            <person name="Gulvik C.A."/>
        </authorList>
    </citation>
    <scope>NUCLEOTIDE SEQUENCE [LARGE SCALE GENOMIC DNA]</scope>
    <source>
        <strain evidence="21">LMG 8895</strain>
    </source>
</reference>
<evidence type="ECO:0000256" key="4">
    <source>
        <dbReference type="ARBA" id="ARBA00022516"/>
    </source>
</evidence>
<feature type="active site" description="Proton acceptor" evidence="15">
    <location>
        <position position="75"/>
    </location>
</feature>
<evidence type="ECO:0000256" key="17">
    <source>
        <dbReference type="PIRSR" id="PIRSR600829-3"/>
    </source>
</evidence>
<keyword evidence="14" id="KW-1208">Phospholipid metabolism</keyword>
<keyword evidence="13" id="KW-0594">Phospholipid biosynthesis</keyword>
<evidence type="ECO:0000256" key="6">
    <source>
        <dbReference type="ARBA" id="ARBA00022692"/>
    </source>
</evidence>
<evidence type="ECO:0000256" key="2">
    <source>
        <dbReference type="ARBA" id="ARBA00005967"/>
    </source>
</evidence>
<evidence type="ECO:0000256" key="9">
    <source>
        <dbReference type="ARBA" id="ARBA00022840"/>
    </source>
</evidence>
<proteinExistence type="inferred from homology"/>
<feature type="binding site" evidence="18">
    <location>
        <position position="82"/>
    </location>
    <ligand>
        <name>a divalent metal cation</name>
        <dbReference type="ChEBI" id="CHEBI:60240"/>
    </ligand>
</feature>
<dbReference type="PANTHER" id="PTHR34299">
    <property type="entry name" value="DIACYLGLYCEROL KINASE"/>
    <property type="match status" value="1"/>
</dbReference>
<dbReference type="PANTHER" id="PTHR34299:SF1">
    <property type="entry name" value="DIACYLGLYCEROL KINASE"/>
    <property type="match status" value="1"/>
</dbReference>
<evidence type="ECO:0000256" key="13">
    <source>
        <dbReference type="ARBA" id="ARBA00023209"/>
    </source>
</evidence>
<evidence type="ECO:0000256" key="3">
    <source>
        <dbReference type="ARBA" id="ARBA00022475"/>
    </source>
</evidence>
<comment type="subcellular location">
    <subcellularLocation>
        <location evidence="1">Cell membrane</location>
        <topology evidence="1">Multi-pass membrane protein</topology>
    </subcellularLocation>
</comment>
<keyword evidence="5" id="KW-0808">Transferase</keyword>
<evidence type="ECO:0000313" key="20">
    <source>
        <dbReference type="EMBL" id="OEG08666.1"/>
    </source>
</evidence>
<keyword evidence="21" id="KW-1185">Reference proteome</keyword>
<feature type="binding site" evidence="17">
    <location>
        <position position="82"/>
    </location>
    <ligand>
        <name>ATP</name>
        <dbReference type="ChEBI" id="CHEBI:30616"/>
    </ligand>
</feature>
<keyword evidence="3" id="KW-1003">Cell membrane</keyword>
<accession>A0A1E5G7I8</accession>
<evidence type="ECO:0000256" key="12">
    <source>
        <dbReference type="ARBA" id="ARBA00023136"/>
    </source>
</evidence>
<sequence length="135" mass="15410">MPMDSKDKQTGKNKHFIASLEFALQGIRTVFKEERNMRTHVVMGFLAIVLGFVFRLTIAEWLWLLLAIFLVLVVEIINTVFENVVDMFTDFHFHPIGKKIKDMAAGAVLLTSGFAVVVGLLLFVPKIWQLIKDFL</sequence>
<dbReference type="GO" id="GO:0016301">
    <property type="term" value="F:kinase activity"/>
    <property type="evidence" value="ECO:0007669"/>
    <property type="project" value="UniProtKB-KW"/>
</dbReference>
<feature type="binding site" evidence="16">
    <location>
        <position position="75"/>
    </location>
    <ligand>
        <name>substrate</name>
    </ligand>
</feature>